<feature type="coiled-coil region" evidence="1">
    <location>
        <begin position="631"/>
        <end position="658"/>
    </location>
</feature>
<dbReference type="Proteomes" id="UP000041254">
    <property type="component" value="Unassembled WGS sequence"/>
</dbReference>
<keyword evidence="1" id="KW-0175">Coiled coil</keyword>
<proteinExistence type="predicted"/>
<protein>
    <submittedName>
        <fullName evidence="2">Uncharacterized protein</fullName>
    </submittedName>
</protein>
<dbReference type="AlphaFoldDB" id="A0A0G4E9J2"/>
<dbReference type="PhylomeDB" id="A0A0G4E9J2"/>
<evidence type="ECO:0000313" key="3">
    <source>
        <dbReference type="Proteomes" id="UP000041254"/>
    </source>
</evidence>
<dbReference type="InParanoid" id="A0A0G4E9J2"/>
<gene>
    <name evidence="2" type="ORF">Vbra_10998</name>
</gene>
<name>A0A0G4E9J2_VITBC</name>
<organism evidence="2 3">
    <name type="scientific">Vitrella brassicaformis (strain CCMP3155)</name>
    <dbReference type="NCBI Taxonomy" id="1169540"/>
    <lineage>
        <taxon>Eukaryota</taxon>
        <taxon>Sar</taxon>
        <taxon>Alveolata</taxon>
        <taxon>Colpodellida</taxon>
        <taxon>Vitrellaceae</taxon>
        <taxon>Vitrella</taxon>
    </lineage>
</organism>
<dbReference type="Gene3D" id="1.25.40.20">
    <property type="entry name" value="Ankyrin repeat-containing domain"/>
    <property type="match status" value="1"/>
</dbReference>
<sequence>MLPQWELANLPSYGKCLLVFPEGTSGITRQLACAVVQSDVDDDTIGRLIDQGADLSVVIHIIQLYGGRGYEYQKGLLDAVPFAHSRSPIASRIVIRLIKQGASVTDASLEDFVRKSPLHVAQRIVAFSRPNAFLASFRPTGRLYWPDEDERPLVTLPDGSSPQTKRLAVGLSNGTIEAQDADKLIGQGADAKTIVAFPPSRYSFPQHPLSLSLISLALRCSGRISADVLSVLVKHGADIDHGHPIVEAVEKRKWELCQSLLSFKPSLTGLTLLHKIAGHSLNETTGALVLSLVQTMIEMDSSILNEKNEYGRKPLHVFCGDPLANASLQQQLLAILVNTAGRESLLEPDEPDDDEKGWRPFHYAVSSLCMTMVDWLFKQDPHVIHHINETISTDPERTILGHLTREAVDEWDSFLPPERHAPKSLMMMRRLLKWGASVSLASGPDGFDEDETREARFLKTAYGVHLSIDLPDNILHCINDVLRPTRSILASLTQCIPLTANKTLRLPSDTIHHISGFLTSWWVPRIGEDHFRTEIQGIVHHFVSSAHKIVLSGGSNRAVARDHVRLFCIRGQHMGLREVLDACIREEGQRWGVATRFPGLPTFTESLRRLPALPQRDFEAIERMKVLQEVAGACELRNAELRLEVDRLQHELRAVKEELMRWVLSRAGGLEGGGLATH</sequence>
<keyword evidence="3" id="KW-1185">Reference proteome</keyword>
<dbReference type="InterPro" id="IPR036770">
    <property type="entry name" value="Ankyrin_rpt-contain_sf"/>
</dbReference>
<dbReference type="EMBL" id="CDMY01000061">
    <property type="protein sequence ID" value="CEL92272.1"/>
    <property type="molecule type" value="Genomic_DNA"/>
</dbReference>
<evidence type="ECO:0000256" key="1">
    <source>
        <dbReference type="SAM" id="Coils"/>
    </source>
</evidence>
<dbReference type="SUPFAM" id="SSF48403">
    <property type="entry name" value="Ankyrin repeat"/>
    <property type="match status" value="1"/>
</dbReference>
<reference evidence="2 3" key="1">
    <citation type="submission" date="2014-11" db="EMBL/GenBank/DDBJ databases">
        <authorList>
            <person name="Zhu J."/>
            <person name="Qi W."/>
            <person name="Song R."/>
        </authorList>
    </citation>
    <scope>NUCLEOTIDE SEQUENCE [LARGE SCALE GENOMIC DNA]</scope>
</reference>
<accession>A0A0G4E9J2</accession>
<evidence type="ECO:0000313" key="2">
    <source>
        <dbReference type="EMBL" id="CEL92272.1"/>
    </source>
</evidence>
<dbReference type="VEuPathDB" id="CryptoDB:Vbra_10998"/>